<dbReference type="EMBL" id="BK016017">
    <property type="protein sequence ID" value="DAF89789.1"/>
    <property type="molecule type" value="Genomic_DNA"/>
</dbReference>
<reference evidence="1" key="1">
    <citation type="journal article" date="2021" name="Proc. Natl. Acad. Sci. U.S.A.">
        <title>A Catalog of Tens of Thousands of Viruses from Human Metagenomes Reveals Hidden Associations with Chronic Diseases.</title>
        <authorList>
            <person name="Tisza M.J."/>
            <person name="Buck C.B."/>
        </authorList>
    </citation>
    <scope>NUCLEOTIDE SEQUENCE</scope>
    <source>
        <strain evidence="1">CteLh2</strain>
    </source>
</reference>
<organism evidence="1">
    <name type="scientific">Siphoviridae sp. cteLh2</name>
    <dbReference type="NCBI Taxonomy" id="2825590"/>
    <lineage>
        <taxon>Viruses</taxon>
        <taxon>Duplodnaviria</taxon>
        <taxon>Heunggongvirae</taxon>
        <taxon>Uroviricota</taxon>
        <taxon>Caudoviricetes</taxon>
    </lineage>
</organism>
<sequence>MCEYCDTNNTYKAGISDWTCYFNEKDNKWHVYTEVFRNEYSDFEVNYCPNCGRSLTSK</sequence>
<accession>A0A8S5U5U6</accession>
<proteinExistence type="predicted"/>
<evidence type="ECO:0000313" key="1">
    <source>
        <dbReference type="EMBL" id="DAF89789.1"/>
    </source>
</evidence>
<protein>
    <submittedName>
        <fullName evidence="1">Zinc ribbon domain protein</fullName>
    </submittedName>
</protein>
<name>A0A8S5U5U6_9CAUD</name>